<dbReference type="FunFam" id="3.30.160.60:FF:000862">
    <property type="entry name" value="zinc finger protein 697"/>
    <property type="match status" value="1"/>
</dbReference>
<feature type="compositionally biased region" description="Basic and acidic residues" evidence="12">
    <location>
        <begin position="210"/>
        <end position="226"/>
    </location>
</feature>
<protein>
    <submittedName>
        <fullName evidence="14">Finger and SCAN domain-containing 22-like isoform X1</fullName>
    </submittedName>
</protein>
<keyword evidence="3" id="KW-0479">Metal-binding</keyword>
<dbReference type="InterPro" id="IPR036236">
    <property type="entry name" value="Znf_C2H2_sf"/>
</dbReference>
<dbReference type="AlphaFoldDB" id="A0AA35JZ12"/>
<feature type="domain" description="C2H2-type" evidence="13">
    <location>
        <begin position="337"/>
        <end position="364"/>
    </location>
</feature>
<evidence type="ECO:0000259" key="13">
    <source>
        <dbReference type="PROSITE" id="PS50157"/>
    </source>
</evidence>
<feature type="region of interest" description="Disordered" evidence="12">
    <location>
        <begin position="409"/>
        <end position="433"/>
    </location>
</feature>
<feature type="region of interest" description="Disordered" evidence="12">
    <location>
        <begin position="1"/>
        <end position="24"/>
    </location>
</feature>
<keyword evidence="7" id="KW-0805">Transcription regulation</keyword>
<dbReference type="InterPro" id="IPR013087">
    <property type="entry name" value="Znf_C2H2_type"/>
</dbReference>
<feature type="region of interest" description="Disordered" evidence="12">
    <location>
        <begin position="157"/>
        <end position="236"/>
    </location>
</feature>
<feature type="compositionally biased region" description="Basic and acidic residues" evidence="12">
    <location>
        <begin position="415"/>
        <end position="426"/>
    </location>
</feature>
<dbReference type="GO" id="GO:0006357">
    <property type="term" value="P:regulation of transcription by RNA polymerase II"/>
    <property type="evidence" value="ECO:0007669"/>
    <property type="project" value="TreeGrafter"/>
</dbReference>
<dbReference type="GO" id="GO:0000978">
    <property type="term" value="F:RNA polymerase II cis-regulatory region sequence-specific DNA binding"/>
    <property type="evidence" value="ECO:0007669"/>
    <property type="project" value="TreeGrafter"/>
</dbReference>
<dbReference type="Pfam" id="PF00096">
    <property type="entry name" value="zf-C2H2"/>
    <property type="match status" value="4"/>
</dbReference>
<sequence>MKMEEQESAPERSQRAGKAPQLVPATSIGESLCRTVAQPKVKEEPSKGLLLHHWEAQWQEFLKTMESPLPGSGAPYLHGEVAPWDDAKGFLASFERVAEACQWPKGEWAARLLPALRGGAEQAFGSLEVGFEEAAADVSEEDRVPSDVKQRPLYVEAKQEDASEAQLAAGKRWVGIPEGERYTPEDGEGFSGGRAEEENFSSCSEQENAPESHEWQSQGHKAEGAHESGSCEGDGKNFSETADQKEVCTGKRQNTFRGKSFGQSPGLLVNQRARVGGKPQNKCLICGKSFLYSSDLVIHHGIHTGERPYECPDCGKRFSRGSDRNRHQRIHTQEKLYKCLACGKCFLYSSDLVIHQRIHTGERPYECLDCGKRFSCSSDRNRHQRIHTGEKPYDCMDCGKRFSQNVHLKRHRRTHVGEKSYQRPEYGESLSVS</sequence>
<dbReference type="FunFam" id="3.30.160.60:FF:000340">
    <property type="entry name" value="zinc finger protein 473 isoform X1"/>
    <property type="match status" value="1"/>
</dbReference>
<keyword evidence="15" id="KW-1185">Reference proteome</keyword>
<accession>A0AA35JZ12</accession>
<evidence type="ECO:0000256" key="12">
    <source>
        <dbReference type="SAM" id="MobiDB-lite"/>
    </source>
</evidence>
<keyword evidence="6" id="KW-0862">Zinc</keyword>
<feature type="domain" description="C2H2-type" evidence="13">
    <location>
        <begin position="281"/>
        <end position="308"/>
    </location>
</feature>
<feature type="domain" description="C2H2-type" evidence="13">
    <location>
        <begin position="309"/>
        <end position="336"/>
    </location>
</feature>
<evidence type="ECO:0000256" key="1">
    <source>
        <dbReference type="ARBA" id="ARBA00004123"/>
    </source>
</evidence>
<comment type="subcellular location">
    <subcellularLocation>
        <location evidence="1">Nucleus</location>
    </subcellularLocation>
</comment>
<dbReference type="FunFam" id="3.30.160.60:FF:000342">
    <property type="entry name" value="zinc finger protein 394"/>
    <property type="match status" value="1"/>
</dbReference>
<name>A0AA35JZ12_9SAUR</name>
<keyword evidence="4" id="KW-0677">Repeat</keyword>
<reference evidence="14" key="1">
    <citation type="submission" date="2022-12" db="EMBL/GenBank/DDBJ databases">
        <authorList>
            <person name="Alioto T."/>
            <person name="Alioto T."/>
            <person name="Gomez Garrido J."/>
        </authorList>
    </citation>
    <scope>NUCLEOTIDE SEQUENCE</scope>
</reference>
<dbReference type="GO" id="GO:0008270">
    <property type="term" value="F:zinc ion binding"/>
    <property type="evidence" value="ECO:0007669"/>
    <property type="project" value="UniProtKB-KW"/>
</dbReference>
<dbReference type="SUPFAM" id="SSF57667">
    <property type="entry name" value="beta-beta-alpha zinc fingers"/>
    <property type="match status" value="3"/>
</dbReference>
<dbReference type="FunFam" id="3.30.160.60:FF:002343">
    <property type="entry name" value="Zinc finger protein 33A"/>
    <property type="match status" value="1"/>
</dbReference>
<dbReference type="Gene3D" id="3.30.160.60">
    <property type="entry name" value="Classic Zinc Finger"/>
    <property type="match status" value="5"/>
</dbReference>
<keyword evidence="9" id="KW-0804">Transcription</keyword>
<proteinExistence type="inferred from homology"/>
<evidence type="ECO:0000256" key="5">
    <source>
        <dbReference type="ARBA" id="ARBA00022771"/>
    </source>
</evidence>
<evidence type="ECO:0000313" key="15">
    <source>
        <dbReference type="Proteomes" id="UP001178461"/>
    </source>
</evidence>
<dbReference type="FunFam" id="3.30.160.60:FF:002004">
    <property type="entry name" value="Zinc finger protein 473"/>
    <property type="match status" value="1"/>
</dbReference>
<evidence type="ECO:0000256" key="4">
    <source>
        <dbReference type="ARBA" id="ARBA00022737"/>
    </source>
</evidence>
<dbReference type="PROSITE" id="PS00028">
    <property type="entry name" value="ZINC_FINGER_C2H2_1"/>
    <property type="match status" value="5"/>
</dbReference>
<evidence type="ECO:0000256" key="3">
    <source>
        <dbReference type="ARBA" id="ARBA00022723"/>
    </source>
</evidence>
<keyword evidence="8" id="KW-0238">DNA-binding</keyword>
<feature type="compositionally biased region" description="Polar residues" evidence="12">
    <location>
        <begin position="200"/>
        <end position="209"/>
    </location>
</feature>
<keyword evidence="5 11" id="KW-0863">Zinc-finger</keyword>
<keyword evidence="10" id="KW-0539">Nucleus</keyword>
<comment type="similarity">
    <text evidence="2">Belongs to the krueppel C2H2-type zinc-finger protein family.</text>
</comment>
<evidence type="ECO:0000256" key="8">
    <source>
        <dbReference type="ARBA" id="ARBA00023125"/>
    </source>
</evidence>
<evidence type="ECO:0000313" key="14">
    <source>
        <dbReference type="EMBL" id="CAI5768650.1"/>
    </source>
</evidence>
<feature type="compositionally biased region" description="Basic and acidic residues" evidence="12">
    <location>
        <begin position="1"/>
        <end position="14"/>
    </location>
</feature>
<dbReference type="PANTHER" id="PTHR24390:SF159">
    <property type="entry name" value="GROWTH FACTOR INDEPENDENT 1 TRANSCRIPTIONAL REPRESSOR"/>
    <property type="match status" value="1"/>
</dbReference>
<dbReference type="PROSITE" id="PS50157">
    <property type="entry name" value="ZINC_FINGER_C2H2_2"/>
    <property type="match status" value="5"/>
</dbReference>
<dbReference type="PANTHER" id="PTHR24390">
    <property type="entry name" value="ZINC FINGER PROTEIN"/>
    <property type="match status" value="1"/>
</dbReference>
<gene>
    <name evidence="14" type="ORF">PODLI_1B019844</name>
</gene>
<evidence type="ECO:0000256" key="6">
    <source>
        <dbReference type="ARBA" id="ARBA00022833"/>
    </source>
</evidence>
<dbReference type="GO" id="GO:0003700">
    <property type="term" value="F:DNA-binding transcription factor activity"/>
    <property type="evidence" value="ECO:0007669"/>
    <property type="project" value="TreeGrafter"/>
</dbReference>
<dbReference type="Proteomes" id="UP001178461">
    <property type="component" value="Chromosome 2"/>
</dbReference>
<evidence type="ECO:0000256" key="11">
    <source>
        <dbReference type="PROSITE-ProRule" id="PRU00042"/>
    </source>
</evidence>
<feature type="domain" description="C2H2-type" evidence="13">
    <location>
        <begin position="365"/>
        <end position="392"/>
    </location>
</feature>
<dbReference type="GO" id="GO:0005634">
    <property type="term" value="C:nucleus"/>
    <property type="evidence" value="ECO:0007669"/>
    <property type="project" value="UniProtKB-SubCell"/>
</dbReference>
<feature type="domain" description="C2H2-type" evidence="13">
    <location>
        <begin position="393"/>
        <end position="420"/>
    </location>
</feature>
<dbReference type="EMBL" id="OX395127">
    <property type="protein sequence ID" value="CAI5768650.1"/>
    <property type="molecule type" value="Genomic_DNA"/>
</dbReference>
<dbReference type="SMART" id="SM00355">
    <property type="entry name" value="ZnF_C2H2"/>
    <property type="match status" value="5"/>
</dbReference>
<organism evidence="14 15">
    <name type="scientific">Podarcis lilfordi</name>
    <name type="common">Lilford's wall lizard</name>
    <dbReference type="NCBI Taxonomy" id="74358"/>
    <lineage>
        <taxon>Eukaryota</taxon>
        <taxon>Metazoa</taxon>
        <taxon>Chordata</taxon>
        <taxon>Craniata</taxon>
        <taxon>Vertebrata</taxon>
        <taxon>Euteleostomi</taxon>
        <taxon>Lepidosauria</taxon>
        <taxon>Squamata</taxon>
        <taxon>Bifurcata</taxon>
        <taxon>Unidentata</taxon>
        <taxon>Episquamata</taxon>
        <taxon>Laterata</taxon>
        <taxon>Lacertibaenia</taxon>
        <taxon>Lacertidae</taxon>
        <taxon>Podarcis</taxon>
    </lineage>
</organism>
<evidence type="ECO:0000256" key="10">
    <source>
        <dbReference type="ARBA" id="ARBA00023242"/>
    </source>
</evidence>
<evidence type="ECO:0000256" key="7">
    <source>
        <dbReference type="ARBA" id="ARBA00023015"/>
    </source>
</evidence>
<evidence type="ECO:0000256" key="9">
    <source>
        <dbReference type="ARBA" id="ARBA00023163"/>
    </source>
</evidence>
<evidence type="ECO:0000256" key="2">
    <source>
        <dbReference type="ARBA" id="ARBA00006991"/>
    </source>
</evidence>